<dbReference type="Gene3D" id="2.40.30.270">
    <property type="match status" value="1"/>
</dbReference>
<name>A0ABR3JQ42_9AGAR</name>
<dbReference type="Proteomes" id="UP001556367">
    <property type="component" value="Unassembled WGS sequence"/>
</dbReference>
<evidence type="ECO:0000313" key="2">
    <source>
        <dbReference type="Proteomes" id="UP001556367"/>
    </source>
</evidence>
<reference evidence="2" key="1">
    <citation type="submission" date="2024-06" db="EMBL/GenBank/DDBJ databases">
        <title>Multi-omics analyses provide insights into the biosynthesis of the anticancer antibiotic pleurotin in Hohenbuehelia grisea.</title>
        <authorList>
            <person name="Weaver J.A."/>
            <person name="Alberti F."/>
        </authorList>
    </citation>
    <scope>NUCLEOTIDE SEQUENCE [LARGE SCALE GENOMIC DNA]</scope>
    <source>
        <strain evidence="2">T-177</strain>
    </source>
</reference>
<comment type="caution">
    <text evidence="1">The sequence shown here is derived from an EMBL/GenBank/DDBJ whole genome shotgun (WGS) entry which is preliminary data.</text>
</comment>
<dbReference type="Gene3D" id="3.40.50.300">
    <property type="entry name" value="P-loop containing nucleotide triphosphate hydrolases"/>
    <property type="match status" value="1"/>
</dbReference>
<evidence type="ECO:0000313" key="1">
    <source>
        <dbReference type="EMBL" id="KAL0957934.1"/>
    </source>
</evidence>
<keyword evidence="2" id="KW-1185">Reference proteome</keyword>
<sequence length="392" mass="44074">MELHVVSNRDRVSSQLFDLWFEHVPTEQIMKRFEREITTYERNDLNLVNWDDHPSWLSGAFDPKRSRETMEELLSTRNDELYWAFGHVAAQTPLRREFLIKRIRLHDLLESLTYHILQNIVRSANDLGMACLVAVEKIVASVAELSLEHYINILLLASLSVRAPQLLQEMLLVLNDCRSTVSDRSDILRYAHRHALAVVFDRADEAADECPCDDDGKPKRQRVAPSIAKLSYTDKPDQVKASVRVDAKASAVRLHSHVRLQAASNPQNTWIDAPIVDGVVVVASKGEVTIELNHPLPPEMTRMQWKMYNAGSIATAKAMLDAILRLESEREACCAFFDQIVTSGTNSEDFRTADDADDTVVTAVSGDLNESQQAAVQSCDSQLSLIWGPPGK</sequence>
<proteinExistence type="predicted"/>
<organism evidence="1 2">
    <name type="scientific">Hohenbuehelia grisea</name>
    <dbReference type="NCBI Taxonomy" id="104357"/>
    <lineage>
        <taxon>Eukaryota</taxon>
        <taxon>Fungi</taxon>
        <taxon>Dikarya</taxon>
        <taxon>Basidiomycota</taxon>
        <taxon>Agaricomycotina</taxon>
        <taxon>Agaricomycetes</taxon>
        <taxon>Agaricomycetidae</taxon>
        <taxon>Agaricales</taxon>
        <taxon>Pleurotineae</taxon>
        <taxon>Pleurotaceae</taxon>
        <taxon>Hohenbuehelia</taxon>
    </lineage>
</organism>
<dbReference type="InterPro" id="IPR027417">
    <property type="entry name" value="P-loop_NTPase"/>
</dbReference>
<gene>
    <name evidence="1" type="ORF">HGRIS_000115</name>
</gene>
<protein>
    <submittedName>
        <fullName evidence="1">Uncharacterized protein</fullName>
    </submittedName>
</protein>
<accession>A0ABR3JQ42</accession>
<dbReference type="EMBL" id="JASNQZ010000004">
    <property type="protein sequence ID" value="KAL0957934.1"/>
    <property type="molecule type" value="Genomic_DNA"/>
</dbReference>